<feature type="region of interest" description="Disordered" evidence="1">
    <location>
        <begin position="1"/>
        <end position="105"/>
    </location>
</feature>
<dbReference type="Proteomes" id="UP001066276">
    <property type="component" value="Chromosome 1_2"/>
</dbReference>
<feature type="compositionally biased region" description="Basic and acidic residues" evidence="1">
    <location>
        <begin position="91"/>
        <end position="105"/>
    </location>
</feature>
<gene>
    <name evidence="2" type="ORF">NDU88_004122</name>
</gene>
<evidence type="ECO:0000256" key="1">
    <source>
        <dbReference type="SAM" id="MobiDB-lite"/>
    </source>
</evidence>
<reference evidence="2" key="1">
    <citation type="journal article" date="2022" name="bioRxiv">
        <title>Sequencing and chromosome-scale assembly of the giantPleurodeles waltlgenome.</title>
        <authorList>
            <person name="Brown T."/>
            <person name="Elewa A."/>
            <person name="Iarovenko S."/>
            <person name="Subramanian E."/>
            <person name="Araus A.J."/>
            <person name="Petzold A."/>
            <person name="Susuki M."/>
            <person name="Suzuki K.-i.T."/>
            <person name="Hayashi T."/>
            <person name="Toyoda A."/>
            <person name="Oliveira C."/>
            <person name="Osipova E."/>
            <person name="Leigh N.D."/>
            <person name="Simon A."/>
            <person name="Yun M.H."/>
        </authorList>
    </citation>
    <scope>NUCLEOTIDE SEQUENCE</scope>
    <source>
        <strain evidence="2">20211129_DDA</strain>
        <tissue evidence="2">Liver</tissue>
    </source>
</reference>
<keyword evidence="3" id="KW-1185">Reference proteome</keyword>
<feature type="compositionally biased region" description="Basic residues" evidence="1">
    <location>
        <begin position="38"/>
        <end position="50"/>
    </location>
</feature>
<comment type="caution">
    <text evidence="2">The sequence shown here is derived from an EMBL/GenBank/DDBJ whole genome shotgun (WGS) entry which is preliminary data.</text>
</comment>
<sequence length="105" mass="11248">MSITTQASKKAHQPATRRRSRGCHMGELSKSLGERPKPRQQGRRFGRRKAPMGPGVSVRPRGESGRAGTGELLRRVVVGPAAPGTGAGARQEARLSEIVETSGRH</sequence>
<feature type="compositionally biased region" description="Basic residues" evidence="1">
    <location>
        <begin position="9"/>
        <end position="22"/>
    </location>
</feature>
<evidence type="ECO:0000313" key="3">
    <source>
        <dbReference type="Proteomes" id="UP001066276"/>
    </source>
</evidence>
<evidence type="ECO:0000313" key="2">
    <source>
        <dbReference type="EMBL" id="KAJ1208739.1"/>
    </source>
</evidence>
<protein>
    <submittedName>
        <fullName evidence="2">Uncharacterized protein</fullName>
    </submittedName>
</protein>
<name>A0AAV7W6I1_PLEWA</name>
<proteinExistence type="predicted"/>
<organism evidence="2 3">
    <name type="scientific">Pleurodeles waltl</name>
    <name type="common">Iberian ribbed newt</name>
    <dbReference type="NCBI Taxonomy" id="8319"/>
    <lineage>
        <taxon>Eukaryota</taxon>
        <taxon>Metazoa</taxon>
        <taxon>Chordata</taxon>
        <taxon>Craniata</taxon>
        <taxon>Vertebrata</taxon>
        <taxon>Euteleostomi</taxon>
        <taxon>Amphibia</taxon>
        <taxon>Batrachia</taxon>
        <taxon>Caudata</taxon>
        <taxon>Salamandroidea</taxon>
        <taxon>Salamandridae</taxon>
        <taxon>Pleurodelinae</taxon>
        <taxon>Pleurodeles</taxon>
    </lineage>
</organism>
<dbReference type="EMBL" id="JANPWB010000002">
    <property type="protein sequence ID" value="KAJ1208739.1"/>
    <property type="molecule type" value="Genomic_DNA"/>
</dbReference>
<accession>A0AAV7W6I1</accession>
<dbReference type="AlphaFoldDB" id="A0AAV7W6I1"/>